<keyword evidence="4 14" id="KW-0547">Nucleotide-binding</keyword>
<keyword evidence="9 14" id="KW-0067">ATP-binding</keyword>
<name>A0A090ZHT7_PAEMA</name>
<keyword evidence="7 14" id="KW-0347">Helicase</keyword>
<evidence type="ECO:0000256" key="5">
    <source>
        <dbReference type="ARBA" id="ARBA00022763"/>
    </source>
</evidence>
<dbReference type="PANTHER" id="PTHR30591:SF1">
    <property type="entry name" value="RECBCD ENZYME SUBUNIT RECC"/>
    <property type="match status" value="1"/>
</dbReference>
<keyword evidence="13 14" id="KW-0234">DNA repair</keyword>
<keyword evidence="18" id="KW-1185">Reference proteome</keyword>
<dbReference type="GO" id="GO:0005524">
    <property type="term" value="F:ATP binding"/>
    <property type="evidence" value="ECO:0007669"/>
    <property type="project" value="UniProtKB-UniRule"/>
</dbReference>
<comment type="similarity">
    <text evidence="14">Belongs to the helicase family. AddB/RexB type 1 subfamily.</text>
</comment>
<dbReference type="Proteomes" id="UP000029278">
    <property type="component" value="Unassembled WGS sequence"/>
</dbReference>
<dbReference type="PATRIC" id="fig|44252.3.peg.1882"/>
<sequence length="1200" mass="133563">MSLQFIIGRSGSGKSSLILERVIARLRENPAGPPLIILAPEQGTFQIEQSIVTAPGLKGTVRTQVLGFRRLALRVMQETGGAALVPINDEGKKMLLYKILRRRRGELKLFGRGGDQLGLIDRIAALYTEMKKFNVDFSHLPEHHQFLQSAAGESRLLVDKMHDLGLLFAEFDAELAKLYIDNEDHVVKLAEGAAESAYLRGSEIWIDGFHTFTPQEYTAIGALLKAASNVTVALTLDRPYDDGVVPHELNLFYGPAVAYTKLLRIAEEAGVKTGRTEIVDRRPIPRFRESETLSYLESAYERRSPWPGTTAPKDLGRALALRRAGNRRAEVEGAAREMVRLAREEDVRWREMALLVRNLDDYDHLIAPIMEEYGIPYFMDRKKSMLHHPLIEFIRAALDVVIGYWKYEDVFRCVKSGFLLPPGGNLTRAHMDMLENYVLASGIQGYRWYDGRPWKAAPSLSLEQGEDKGRTSAQGEAGLQMLEQCRAAVAKPLAAFEKRIKKAKTAAEMCTAVYQLLEDTEAARHLDLLAHMMLQEGQPQRAMEHRQLWGAVLDLLDQIVEMMGGEVLELELFAGVLETGLKDLKLSLVPPSLDQVLVGSTDRTRSGAVKHLFLIGVNEGIMPAALQEEGVLSDQERLRLAEIGLELAPGVARKLLDERFLIYGALTLPSRSLWISYAAADEDGGALLPSEVIRHVRRIFPDLREQFIGQAPPAVAEPGSGAGQDEAQLQYVSRPGPALSALIGQLRLWKAGEAVSPVWWSVLEWYRGKPEWEERTALLLGSLDYRNRVRGLTPATSRKLYGKRLRTSVSRMEKFSACPFAHFASHGLKLKERQLYRLKAPDIGQLFHAALSAMAVTFKAQNRSWGSLTPEECLREADAAVDQLAPKLQGEILLSSKRYGYISRKLKTIVGRASLILGEQARRGSFEPVGLELDFGPGRPLPPLTFELPNGCVMEIVGRIDRVDMAEGDGGLLLRVIDYKSSQTDLRLHEVYYGLSLQMLTYLDVLLSSAEAWLGRPAIPAGTLYFHVHNPLLQSSNGMSPEQAHQELLKRFKMKGLLLADRDVIAKMDGQLEKGYSDILPVAVKADGGFYSSASVAAPEQWQTLLRSVRQTITEIGTRITDGDVRIAPYRIGMETACTHCVYKPVCRFEESLEGSSYQMLSKPGKQEIWTLLEQGRRMETGREGGQKSAHESGKEAASS</sequence>
<evidence type="ECO:0000256" key="15">
    <source>
        <dbReference type="SAM" id="MobiDB-lite"/>
    </source>
</evidence>
<dbReference type="GO" id="GO:0000724">
    <property type="term" value="P:double-strand break repair via homologous recombination"/>
    <property type="evidence" value="ECO:0007669"/>
    <property type="project" value="UniProtKB-UniRule"/>
</dbReference>
<dbReference type="STRING" id="44252.DJ90_633"/>
<proteinExistence type="inferred from homology"/>
<dbReference type="Gene3D" id="3.40.50.300">
    <property type="entry name" value="P-loop containing nucleotide triphosphate hydrolases"/>
    <property type="match status" value="4"/>
</dbReference>
<dbReference type="PROSITE" id="PS51217">
    <property type="entry name" value="UVRD_HELICASE_CTER"/>
    <property type="match status" value="1"/>
</dbReference>
<organism evidence="17 18">
    <name type="scientific">Paenibacillus macerans</name>
    <name type="common">Bacillus macerans</name>
    <dbReference type="NCBI Taxonomy" id="44252"/>
    <lineage>
        <taxon>Bacteria</taxon>
        <taxon>Bacillati</taxon>
        <taxon>Bacillota</taxon>
        <taxon>Bacilli</taxon>
        <taxon>Bacillales</taxon>
        <taxon>Paenibacillaceae</taxon>
        <taxon>Paenibacillus</taxon>
    </lineage>
</organism>
<comment type="miscellaneous">
    <text evidence="14">Despite having conserved helicase domains, this subunit does not have helicase activity.</text>
</comment>
<dbReference type="InterPro" id="IPR014017">
    <property type="entry name" value="DNA_helicase_UvrD-like_C"/>
</dbReference>
<comment type="cofactor">
    <cofactor evidence="14">
        <name>[4Fe-4S] cluster</name>
        <dbReference type="ChEBI" id="CHEBI:49883"/>
    </cofactor>
    <text evidence="14">Binds 1 [4Fe-4S] cluster.</text>
</comment>
<evidence type="ECO:0000256" key="6">
    <source>
        <dbReference type="ARBA" id="ARBA00022801"/>
    </source>
</evidence>
<keyword evidence="11 14" id="KW-0411">Iron-sulfur</keyword>
<evidence type="ECO:0000256" key="4">
    <source>
        <dbReference type="ARBA" id="ARBA00022741"/>
    </source>
</evidence>
<dbReference type="GO" id="GO:0008409">
    <property type="term" value="F:5'-3' exonuclease activity"/>
    <property type="evidence" value="ECO:0007669"/>
    <property type="project" value="UniProtKB-UniRule"/>
</dbReference>
<dbReference type="EC" id="3.1.-.-" evidence="14"/>
<keyword evidence="10 14" id="KW-0408">Iron</keyword>
<reference evidence="17 18" key="1">
    <citation type="submission" date="2014-04" db="EMBL/GenBank/DDBJ databases">
        <authorList>
            <person name="Bishop-Lilly K.A."/>
            <person name="Broomall S.M."/>
            <person name="Chain P.S."/>
            <person name="Chertkov O."/>
            <person name="Coyne S.R."/>
            <person name="Daligault H.E."/>
            <person name="Davenport K.W."/>
            <person name="Erkkila T."/>
            <person name="Frey K.G."/>
            <person name="Gibbons H.S."/>
            <person name="Gu W."/>
            <person name="Jaissle J."/>
            <person name="Johnson S.L."/>
            <person name="Koroleva G.I."/>
            <person name="Ladner J.T."/>
            <person name="Lo C.-C."/>
            <person name="Minogue T.D."/>
            <person name="Munk C."/>
            <person name="Palacios G.F."/>
            <person name="Redden C.L."/>
            <person name="Rosenzweig C.N."/>
            <person name="Scholz M.B."/>
            <person name="Teshima H."/>
            <person name="Xu Y."/>
        </authorList>
    </citation>
    <scope>NUCLEOTIDE SEQUENCE [LARGE SCALE GENOMIC DNA]</scope>
    <source>
        <strain evidence="17 18">8244</strain>
    </source>
</reference>
<keyword evidence="5 14" id="KW-0227">DNA damage</keyword>
<comment type="subunit">
    <text evidence="14">Heterodimer of AddA and AddB.</text>
</comment>
<keyword evidence="6 14" id="KW-0378">Hydrolase</keyword>
<keyword evidence="12 14" id="KW-0238">DNA-binding</keyword>
<evidence type="ECO:0000256" key="7">
    <source>
        <dbReference type="ARBA" id="ARBA00022806"/>
    </source>
</evidence>
<dbReference type="Gene3D" id="6.10.140.1030">
    <property type="match status" value="1"/>
</dbReference>
<dbReference type="AlphaFoldDB" id="A0A090ZHT7"/>
<evidence type="ECO:0000256" key="3">
    <source>
        <dbReference type="ARBA" id="ARBA00022723"/>
    </source>
</evidence>
<comment type="cofactor">
    <cofactor evidence="14">
        <name>Mg(2+)</name>
        <dbReference type="ChEBI" id="CHEBI:18420"/>
    </cofactor>
</comment>
<dbReference type="InterPro" id="IPR027417">
    <property type="entry name" value="P-loop_NTPase"/>
</dbReference>
<dbReference type="GO" id="GO:0051539">
    <property type="term" value="F:4 iron, 4 sulfur cluster binding"/>
    <property type="evidence" value="ECO:0007669"/>
    <property type="project" value="UniProtKB-KW"/>
</dbReference>
<feature type="region of interest" description="Disordered" evidence="15">
    <location>
        <begin position="1175"/>
        <end position="1200"/>
    </location>
</feature>
<evidence type="ECO:0000256" key="8">
    <source>
        <dbReference type="ARBA" id="ARBA00022839"/>
    </source>
</evidence>
<feature type="binding site" evidence="14">
    <location>
        <position position="1141"/>
    </location>
    <ligand>
        <name>[4Fe-4S] cluster</name>
        <dbReference type="ChEBI" id="CHEBI:49883"/>
    </ligand>
</feature>
<dbReference type="RefSeq" id="WP_036621279.1">
    <property type="nucleotide sequence ID" value="NZ_JAKOBR010000016.1"/>
</dbReference>
<evidence type="ECO:0000256" key="14">
    <source>
        <dbReference type="HAMAP-Rule" id="MF_01452"/>
    </source>
</evidence>
<dbReference type="GeneID" id="77006112"/>
<evidence type="ECO:0000256" key="9">
    <source>
        <dbReference type="ARBA" id="ARBA00022840"/>
    </source>
</evidence>
<evidence type="ECO:0000313" key="17">
    <source>
        <dbReference type="EMBL" id="KFN09968.1"/>
    </source>
</evidence>
<protein>
    <recommendedName>
        <fullName evidence="14">ATP-dependent helicase/deoxyribonuclease subunit B</fullName>
        <ecNumber evidence="14">3.1.-.-</ecNumber>
    </recommendedName>
    <alternativeName>
        <fullName evidence="14">ATP-dependent helicase/nuclease subunit AddB</fullName>
    </alternativeName>
</protein>
<keyword evidence="1 14" id="KW-0004">4Fe-4S</keyword>
<dbReference type="SUPFAM" id="SSF52540">
    <property type="entry name" value="P-loop containing nucleoside triphosphate hydrolases"/>
    <property type="match status" value="1"/>
</dbReference>
<keyword evidence="3 14" id="KW-0479">Metal-binding</keyword>
<dbReference type="EMBL" id="JMQA01000020">
    <property type="protein sequence ID" value="KFN09968.1"/>
    <property type="molecule type" value="Genomic_DNA"/>
</dbReference>
<dbReference type="Pfam" id="PF12705">
    <property type="entry name" value="PDDEXK_1"/>
    <property type="match status" value="1"/>
</dbReference>
<feature type="binding site" evidence="14">
    <location>
        <position position="1138"/>
    </location>
    <ligand>
        <name>[4Fe-4S] cluster</name>
        <dbReference type="ChEBI" id="CHEBI:49883"/>
    </ligand>
</feature>
<dbReference type="PANTHER" id="PTHR30591">
    <property type="entry name" value="RECBCD ENZYME SUBUNIT RECC"/>
    <property type="match status" value="1"/>
</dbReference>
<dbReference type="GO" id="GO:0046872">
    <property type="term" value="F:metal ion binding"/>
    <property type="evidence" value="ECO:0007669"/>
    <property type="project" value="UniProtKB-KW"/>
</dbReference>
<evidence type="ECO:0000256" key="2">
    <source>
        <dbReference type="ARBA" id="ARBA00022722"/>
    </source>
</evidence>
<dbReference type="InterPro" id="IPR049035">
    <property type="entry name" value="ADDB_N"/>
</dbReference>
<dbReference type="InterPro" id="IPR038726">
    <property type="entry name" value="PDDEXK_AddAB-type"/>
</dbReference>
<accession>A0A090ZHT7</accession>
<evidence type="ECO:0000256" key="10">
    <source>
        <dbReference type="ARBA" id="ARBA00023004"/>
    </source>
</evidence>
<feature type="domain" description="UvrD-like helicase C-terminal" evidence="16">
    <location>
        <begin position="288"/>
        <end position="594"/>
    </location>
</feature>
<comment type="function">
    <text evidence="14">The heterodimer acts as both an ATP-dependent DNA helicase and an ATP-dependent, dual-direction single-stranded exonuclease. Recognizes the chi site generating a DNA molecule suitable for the initiation of homologous recombination. The AddB subunit has 5' -&gt; 3' nuclease activity but not helicase activity.</text>
</comment>
<feature type="binding site" evidence="14">
    <location>
        <position position="1147"/>
    </location>
    <ligand>
        <name>[4Fe-4S] cluster</name>
        <dbReference type="ChEBI" id="CHEBI:49883"/>
    </ligand>
</feature>
<evidence type="ECO:0000256" key="13">
    <source>
        <dbReference type="ARBA" id="ARBA00023204"/>
    </source>
</evidence>
<gene>
    <name evidence="14 17" type="primary">addB</name>
    <name evidence="17" type="ORF">DJ90_633</name>
</gene>
<dbReference type="GO" id="GO:0004386">
    <property type="term" value="F:helicase activity"/>
    <property type="evidence" value="ECO:0007669"/>
    <property type="project" value="UniProtKB-KW"/>
</dbReference>
<dbReference type="GO" id="GO:0003690">
    <property type="term" value="F:double-stranded DNA binding"/>
    <property type="evidence" value="ECO:0007669"/>
    <property type="project" value="UniProtKB-UniRule"/>
</dbReference>
<evidence type="ECO:0000256" key="12">
    <source>
        <dbReference type="ARBA" id="ARBA00023125"/>
    </source>
</evidence>
<dbReference type="Pfam" id="PF21445">
    <property type="entry name" value="ADDB_N"/>
    <property type="match status" value="1"/>
</dbReference>
<evidence type="ECO:0000259" key="16">
    <source>
        <dbReference type="PROSITE" id="PS51217"/>
    </source>
</evidence>
<dbReference type="HAMAP" id="MF_01452">
    <property type="entry name" value="AddB_type1"/>
    <property type="match status" value="1"/>
</dbReference>
<feature type="binding site" evidence="14">
    <location>
        <position position="818"/>
    </location>
    <ligand>
        <name>[4Fe-4S] cluster</name>
        <dbReference type="ChEBI" id="CHEBI:49883"/>
    </ligand>
</feature>
<dbReference type="InterPro" id="IPR014140">
    <property type="entry name" value="DNA_helicase_suAddB"/>
</dbReference>
<keyword evidence="2 14" id="KW-0540">Nuclease</keyword>
<evidence type="ECO:0000313" key="18">
    <source>
        <dbReference type="Proteomes" id="UP000029278"/>
    </source>
</evidence>
<dbReference type="NCBIfam" id="TIGR02773">
    <property type="entry name" value="addB_Gpos"/>
    <property type="match status" value="1"/>
</dbReference>
<dbReference type="HOGENOM" id="CLU_007838_0_0_9"/>
<evidence type="ECO:0000256" key="11">
    <source>
        <dbReference type="ARBA" id="ARBA00023014"/>
    </source>
</evidence>
<dbReference type="OrthoDB" id="9758506at2"/>
<evidence type="ECO:0000256" key="1">
    <source>
        <dbReference type="ARBA" id="ARBA00022485"/>
    </source>
</evidence>
<comment type="caution">
    <text evidence="17">The sequence shown here is derived from an EMBL/GenBank/DDBJ whole genome shotgun (WGS) entry which is preliminary data.</text>
</comment>
<keyword evidence="8 14" id="KW-0269">Exonuclease</keyword>